<sequence>RLPLPCQRTVSNLSPDRQEDTLTALLPEMRAPRRARHQIAVRAPVLASRKKQKALCHPTSSSAVTPPTASSSSYRSSVRRAVQVDDRELFRRTRRVQRWQDLSRNSDDYTSANLVNQGWKWRRQKKGFELYTRQSPKLNISGAPIGSQPFSSILDSEILAVGNVACSISQLASPLRSPSESEYNSVMHSLYGSDFIYGSLVHKAVFRRRSRANSAQTEDRSNQLLVKTCAFVHTSLFDKKNEQLCYAELFSPTVSGGFHISTCSLAGREVIAGKVRAPLRRALHQLHPFSAWLSAEPATSGVHVVFRARFHRSESDGSCSPKVMNARLWKLAKGLCKLDKLLDSAQDARGLSTSCINHSVAGGPRNSRCIVCTRTMFLVFMMRSCSRCELCSYNVCHACCSNQHVAIYNRHVAPLLVCARCHESLDRDEFDSQLRAVNLEQ</sequence>
<keyword evidence="3" id="KW-1185">Reference proteome</keyword>
<name>V9FAU1_PHYNI</name>
<dbReference type="PANTHER" id="PTHR43102">
    <property type="entry name" value="SLR1143 PROTEIN"/>
    <property type="match status" value="1"/>
</dbReference>
<evidence type="ECO:0008006" key="4">
    <source>
        <dbReference type="Google" id="ProtNLM"/>
    </source>
</evidence>
<dbReference type="Proteomes" id="UP000018721">
    <property type="component" value="Unassembled WGS sequence"/>
</dbReference>
<feature type="compositionally biased region" description="Low complexity" evidence="1">
    <location>
        <begin position="58"/>
        <end position="77"/>
    </location>
</feature>
<dbReference type="PANTHER" id="PTHR43102:SF2">
    <property type="entry name" value="GAF DOMAIN-CONTAINING PROTEIN"/>
    <property type="match status" value="1"/>
</dbReference>
<dbReference type="CDD" id="cd00065">
    <property type="entry name" value="FYVE_like_SF"/>
    <property type="match status" value="1"/>
</dbReference>
<dbReference type="HOGENOM" id="CLU_622023_0_0_1"/>
<dbReference type="OrthoDB" id="108621at2759"/>
<accession>V9FAU1</accession>
<feature type="non-terminal residue" evidence="2">
    <location>
        <position position="1"/>
    </location>
</feature>
<dbReference type="EMBL" id="ANIZ01001430">
    <property type="protein sequence ID" value="ETI47507.1"/>
    <property type="molecule type" value="Genomic_DNA"/>
</dbReference>
<dbReference type="eggNOG" id="ENOG502R31R">
    <property type="taxonomic scope" value="Eukaryota"/>
</dbReference>
<evidence type="ECO:0000256" key="1">
    <source>
        <dbReference type="SAM" id="MobiDB-lite"/>
    </source>
</evidence>
<dbReference type="AlphaFoldDB" id="V9FAU1"/>
<protein>
    <recommendedName>
        <fullName evidence="4">FYVE-type domain-containing protein</fullName>
    </recommendedName>
</protein>
<proteinExistence type="predicted"/>
<reference evidence="2 3" key="1">
    <citation type="submission" date="2013-11" db="EMBL/GenBank/DDBJ databases">
        <title>The Genome Sequence of Phytophthora parasitica P1569.</title>
        <authorList>
            <consortium name="The Broad Institute Genomics Platform"/>
            <person name="Russ C."/>
            <person name="Tyler B."/>
            <person name="Panabieres F."/>
            <person name="Shan W."/>
            <person name="Tripathy S."/>
            <person name="Grunwald N."/>
            <person name="Machado M."/>
            <person name="Johnson C.S."/>
            <person name="Arredondo F."/>
            <person name="Hong C."/>
            <person name="Coffey M."/>
            <person name="Young S.K."/>
            <person name="Zeng Q."/>
            <person name="Gargeya S."/>
            <person name="Fitzgerald M."/>
            <person name="Abouelleil A."/>
            <person name="Alvarado L."/>
            <person name="Chapman S.B."/>
            <person name="Gainer-Dewar J."/>
            <person name="Goldberg J."/>
            <person name="Griggs A."/>
            <person name="Gujja S."/>
            <person name="Hansen M."/>
            <person name="Howarth C."/>
            <person name="Imamovic A."/>
            <person name="Ireland A."/>
            <person name="Larimer J."/>
            <person name="McCowan C."/>
            <person name="Murphy C."/>
            <person name="Pearson M."/>
            <person name="Poon T.W."/>
            <person name="Priest M."/>
            <person name="Roberts A."/>
            <person name="Saif S."/>
            <person name="Shea T."/>
            <person name="Sykes S."/>
            <person name="Wortman J."/>
            <person name="Nusbaum C."/>
            <person name="Birren B."/>
        </authorList>
    </citation>
    <scope>NUCLEOTIDE SEQUENCE [LARGE SCALE GENOMIC DNA]</scope>
    <source>
        <strain evidence="2 3">P1569</strain>
    </source>
</reference>
<feature type="region of interest" description="Disordered" evidence="1">
    <location>
        <begin position="50"/>
        <end position="77"/>
    </location>
</feature>
<evidence type="ECO:0000313" key="3">
    <source>
        <dbReference type="Proteomes" id="UP000018721"/>
    </source>
</evidence>
<gene>
    <name evidence="2" type="ORF">F443_08309</name>
</gene>
<comment type="caution">
    <text evidence="2">The sequence shown here is derived from an EMBL/GenBank/DDBJ whole genome shotgun (WGS) entry which is preliminary data.</text>
</comment>
<organism evidence="2 3">
    <name type="scientific">Phytophthora nicotianae P1569</name>
    <dbReference type="NCBI Taxonomy" id="1317065"/>
    <lineage>
        <taxon>Eukaryota</taxon>
        <taxon>Sar</taxon>
        <taxon>Stramenopiles</taxon>
        <taxon>Oomycota</taxon>
        <taxon>Peronosporomycetes</taxon>
        <taxon>Peronosporales</taxon>
        <taxon>Peronosporaceae</taxon>
        <taxon>Phytophthora</taxon>
    </lineage>
</organism>
<evidence type="ECO:0000313" key="2">
    <source>
        <dbReference type="EMBL" id="ETI47507.1"/>
    </source>
</evidence>